<comment type="caution">
    <text evidence="3">The sequence shown here is derived from an EMBL/GenBank/DDBJ whole genome shotgun (WGS) entry which is preliminary data.</text>
</comment>
<gene>
    <name evidence="3" type="ORF">CUZ56_01637</name>
</gene>
<dbReference type="RefSeq" id="WP_126979846.1">
    <property type="nucleotide sequence ID" value="NZ_PQSP01000003.1"/>
</dbReference>
<dbReference type="Gene3D" id="3.40.50.300">
    <property type="entry name" value="P-loop containing nucleotide triphosphate hydrolases"/>
    <property type="match status" value="1"/>
</dbReference>
<dbReference type="PANTHER" id="PTHR43681">
    <property type="entry name" value="TRANSMEMBRANE GTPASE FZO"/>
    <property type="match status" value="1"/>
</dbReference>
<accession>A0A433SDL8</accession>
<sequence>MSDILASGLSHLDQWQQENLVQLDLLEEWLHRHDLTDEQIRNLLGEMRSRLQAHQLNVAFVAEFSRGKSELINAIFFANGGRRIMPASVGRTTMCPVEIGYDKNLPPCIRLLPLETRRQNIPLAEWRYEHDSAWVEEPLDIDDMDRLAESMMKVSERYYVTPKEAADLGLWDEENAEQNPSVNAQGLVEIPKWRHAIVNYPHPLLKRGISILDTPGLNTVGVEPELTLDLLPQAHAIFFILAADTGVTRSDLQIWKNYLSGPNVADRPCYVLLNKIDVLWDGLLTPVQARQQLQQQRENCAALLGVPLNRILGVSAQKGLVGKIKNDFQLLQDSRLPFVERLLVRDLLPKRQQILQQVLASGIDELRIYVKERLINRQSNLKKQLNELNGLHGKNTDIIKQVTLKIVAQKEALDSLRKQASALRHGQKKKLKKIEHMMDHEAIDEDMAELSIASRDSGMRLSMTKVFEEAMAALNKRAQRLSKLIVEFETILKNDMQLLEKEYGIKLSVPQAPGVDALLSDVEMLHKRHENFFGINQVLRLRRPHYAEQMFRTLLTRVRSVFDEAFDMLDLWSNNTYGVLVVQIQDLEGSIQHLYEGIQRVQTAKEPLDERIEEMEQQYQQLSQLQEEFDTRISGLEQCSLGYKPLVDSSQEDESDAPVAT</sequence>
<evidence type="ECO:0000313" key="3">
    <source>
        <dbReference type="EMBL" id="RUS66843.1"/>
    </source>
</evidence>
<protein>
    <submittedName>
        <fullName evidence="3">Bacterial dynamin-like protein</fullName>
        <ecNumber evidence="3">3.6.5.5</ecNumber>
    </submittedName>
</protein>
<keyword evidence="1" id="KW-0175">Coiled coil</keyword>
<dbReference type="InterPro" id="IPR027417">
    <property type="entry name" value="P-loop_NTPase"/>
</dbReference>
<dbReference type="SUPFAM" id="SSF52540">
    <property type="entry name" value="P-loop containing nucleoside triphosphate hydrolases"/>
    <property type="match status" value="1"/>
</dbReference>
<keyword evidence="4" id="KW-1185">Reference proteome</keyword>
<dbReference type="InterPro" id="IPR051943">
    <property type="entry name" value="TRAFAC_Dynamin-like_GTPase"/>
</dbReference>
<dbReference type="Pfam" id="PF00350">
    <property type="entry name" value="Dynamin_N"/>
    <property type="match status" value="1"/>
</dbReference>
<feature type="coiled-coil region" evidence="1">
    <location>
        <begin position="371"/>
        <end position="419"/>
    </location>
</feature>
<dbReference type="Proteomes" id="UP000286947">
    <property type="component" value="Unassembled WGS sequence"/>
</dbReference>
<name>A0A433SDL8_9BURK</name>
<proteinExistence type="predicted"/>
<dbReference type="PANTHER" id="PTHR43681:SF1">
    <property type="entry name" value="SARCALUMENIN"/>
    <property type="match status" value="1"/>
</dbReference>
<dbReference type="InterPro" id="IPR045063">
    <property type="entry name" value="Dynamin_N"/>
</dbReference>
<feature type="coiled-coil region" evidence="1">
    <location>
        <begin position="598"/>
        <end position="632"/>
    </location>
</feature>
<dbReference type="EC" id="3.6.5.5" evidence="3"/>
<evidence type="ECO:0000256" key="1">
    <source>
        <dbReference type="SAM" id="Coils"/>
    </source>
</evidence>
<evidence type="ECO:0000313" key="4">
    <source>
        <dbReference type="Proteomes" id="UP000286947"/>
    </source>
</evidence>
<dbReference type="OrthoDB" id="5295100at2"/>
<reference evidence="3 4" key="1">
    <citation type="submission" date="2018-01" db="EMBL/GenBank/DDBJ databases">
        <title>Saezia sanguinis gen. nov., sp. nov., in the order Burkholderiales isolated from human blood.</title>
        <authorList>
            <person name="Medina-Pascual M.J."/>
            <person name="Valdezate S."/>
            <person name="Monzon S."/>
            <person name="Cuesta I."/>
            <person name="Carrasco G."/>
            <person name="Villalon P."/>
            <person name="Saez-Nieto J.A."/>
        </authorList>
    </citation>
    <scope>NUCLEOTIDE SEQUENCE [LARGE SCALE GENOMIC DNA]</scope>
    <source>
        <strain evidence="3 4">CNM695-12</strain>
    </source>
</reference>
<feature type="domain" description="Dynamin N-terminal" evidence="2">
    <location>
        <begin position="58"/>
        <end position="260"/>
    </location>
</feature>
<dbReference type="EMBL" id="PQSP01000003">
    <property type="protein sequence ID" value="RUS66843.1"/>
    <property type="molecule type" value="Genomic_DNA"/>
</dbReference>
<evidence type="ECO:0000259" key="2">
    <source>
        <dbReference type="Pfam" id="PF00350"/>
    </source>
</evidence>
<keyword evidence="3" id="KW-0378">Hydrolase</keyword>
<organism evidence="3 4">
    <name type="scientific">Saezia sanguinis</name>
    <dbReference type="NCBI Taxonomy" id="1965230"/>
    <lineage>
        <taxon>Bacteria</taxon>
        <taxon>Pseudomonadati</taxon>
        <taxon>Pseudomonadota</taxon>
        <taxon>Betaproteobacteria</taxon>
        <taxon>Burkholderiales</taxon>
        <taxon>Saeziaceae</taxon>
        <taxon>Saezia</taxon>
    </lineage>
</organism>
<dbReference type="AlphaFoldDB" id="A0A433SDL8"/>
<dbReference type="GO" id="GO:0016787">
    <property type="term" value="F:hydrolase activity"/>
    <property type="evidence" value="ECO:0007669"/>
    <property type="project" value="UniProtKB-KW"/>
</dbReference>